<dbReference type="Proteomes" id="UP001174037">
    <property type="component" value="Unassembled WGS sequence"/>
</dbReference>
<dbReference type="SMART" id="SM00228">
    <property type="entry name" value="PDZ"/>
    <property type="match status" value="1"/>
</dbReference>
<gene>
    <name evidence="12" type="ORF">P1A27_03315</name>
</gene>
<evidence type="ECO:0000256" key="7">
    <source>
        <dbReference type="ARBA" id="ARBA00022825"/>
    </source>
</evidence>
<dbReference type="CDD" id="cd06781">
    <property type="entry name" value="cpPDZ_BsHtra-like"/>
    <property type="match status" value="1"/>
</dbReference>
<feature type="region of interest" description="Disordered" evidence="9">
    <location>
        <begin position="73"/>
        <end position="216"/>
    </location>
</feature>
<evidence type="ECO:0000256" key="10">
    <source>
        <dbReference type="SAM" id="Phobius"/>
    </source>
</evidence>
<feature type="compositionally biased region" description="Polar residues" evidence="9">
    <location>
        <begin position="286"/>
        <end position="301"/>
    </location>
</feature>
<evidence type="ECO:0000256" key="6">
    <source>
        <dbReference type="ARBA" id="ARBA00022801"/>
    </source>
</evidence>
<evidence type="ECO:0000256" key="9">
    <source>
        <dbReference type="SAM" id="MobiDB-lite"/>
    </source>
</evidence>
<keyword evidence="8 10" id="KW-1133">Transmembrane helix</keyword>
<keyword evidence="6" id="KW-0378">Hydrolase</keyword>
<feature type="compositionally biased region" description="Basic and acidic residues" evidence="9">
    <location>
        <begin position="85"/>
        <end position="99"/>
    </location>
</feature>
<dbReference type="GO" id="GO:0006508">
    <property type="term" value="P:proteolysis"/>
    <property type="evidence" value="ECO:0007669"/>
    <property type="project" value="UniProtKB-KW"/>
</dbReference>
<proteinExistence type="inferred from homology"/>
<dbReference type="GO" id="GO:0005886">
    <property type="term" value="C:plasma membrane"/>
    <property type="evidence" value="ECO:0007669"/>
    <property type="project" value="UniProtKB-SubCell"/>
</dbReference>
<dbReference type="InterPro" id="IPR001940">
    <property type="entry name" value="Peptidase_S1C"/>
</dbReference>
<sequence length="602" mass="67218">MTQNKKHVIPKEKYGRKRREFFHNEEREQRVHLEHEAREQREEKAQKLAKNNEERVKENLRKARIEKLTQEEIQQQQALMAKQSGSKEDIDTSSDKQASDIEQSSSYTQKQNANYHSQSKSEQDTDYRRDNKENDTVVTDQSTLSNDQSSTIDEEDNFYSEEAQQSRVEAYVEDEDVNSNQNADADAKEQEKEQTTERNKHATQQQEPSHANQNGQLSGVDKVKYFFKEHWPKVLIVIAVIILLTLMNAIFTNVDQNGNDKDSIFQSNNGKEKSYTATMKSANSATKSVVTVENDTSNKGSSAEKETQEAGKENELGSGVVYKKVGDSIFIMTNAHVVGDKKEQKITYGNGDYSIGKVIGTDKFSDIAVVKAKVKSGSDVKPIKMGDSSTLVLGEPIIVVGNPLGVDFKGSVSEGIVSGLNRHIPVDIDKDEQYDVLMDAFQIDAPVNPGNSGGGVINRDGKLIGIASLKIDMDNVEGIAFAIPVNQAESIAKELEAKGEVKYPNTGIRIMNVADIDDETRQSIQLPEDVKSGVLIGDVKENSTGEKSGLQKNDVIVELDGKELEDNLRYRQIIFNHKDDLDTLPAKIYRDGKLKDIKIKLK</sequence>
<feature type="compositionally biased region" description="Polar residues" evidence="9">
    <location>
        <begin position="202"/>
        <end position="216"/>
    </location>
</feature>
<evidence type="ECO:0000256" key="1">
    <source>
        <dbReference type="ARBA" id="ARBA00004162"/>
    </source>
</evidence>
<evidence type="ECO:0000259" key="11">
    <source>
        <dbReference type="SMART" id="SM00228"/>
    </source>
</evidence>
<evidence type="ECO:0000256" key="8">
    <source>
        <dbReference type="ARBA" id="ARBA00022989"/>
    </source>
</evidence>
<accession>A0AAW7AGB5</accession>
<feature type="transmembrane region" description="Helical" evidence="10">
    <location>
        <begin position="234"/>
        <end position="251"/>
    </location>
</feature>
<evidence type="ECO:0000313" key="12">
    <source>
        <dbReference type="EMBL" id="MDK9864995.1"/>
    </source>
</evidence>
<organism evidence="12 13">
    <name type="scientific">Staphylococcus equorum</name>
    <dbReference type="NCBI Taxonomy" id="246432"/>
    <lineage>
        <taxon>Bacteria</taxon>
        <taxon>Bacillati</taxon>
        <taxon>Bacillota</taxon>
        <taxon>Bacilli</taxon>
        <taxon>Bacillales</taxon>
        <taxon>Staphylococcaceae</taxon>
        <taxon>Staphylococcus</taxon>
    </lineage>
</organism>
<dbReference type="PANTHER" id="PTHR43343:SF3">
    <property type="entry name" value="PROTEASE DO-LIKE 8, CHLOROPLASTIC"/>
    <property type="match status" value="1"/>
</dbReference>
<feature type="compositionally biased region" description="Basic and acidic residues" evidence="9">
    <location>
        <begin position="185"/>
        <end position="200"/>
    </location>
</feature>
<reference evidence="12" key="1">
    <citation type="journal article" date="2023" name="Int. J. Mol. Sci.">
        <title>Antibiotic Resistance/Susceptibility Profiles of Staphylococcus equorum Strains from Cheese, and Genome Analysis for Antibiotic Resistance Genes.</title>
        <authorList>
            <person name="Vazquez L."/>
            <person name="Srednik M.E."/>
            <person name="Rodriguez J."/>
            <person name="Florez A.B."/>
            <person name="Mayo B."/>
        </authorList>
    </citation>
    <scope>NUCLEOTIDE SEQUENCE</scope>
    <source>
        <strain evidence="12">5A3I</strain>
    </source>
</reference>
<dbReference type="Gene3D" id="2.40.10.10">
    <property type="entry name" value="Trypsin-like serine proteases"/>
    <property type="match status" value="2"/>
</dbReference>
<dbReference type="SUPFAM" id="SSF50494">
    <property type="entry name" value="Trypsin-like serine proteases"/>
    <property type="match status" value="1"/>
</dbReference>
<evidence type="ECO:0000256" key="5">
    <source>
        <dbReference type="ARBA" id="ARBA00022692"/>
    </source>
</evidence>
<dbReference type="Pfam" id="PF13180">
    <property type="entry name" value="PDZ_2"/>
    <property type="match status" value="1"/>
</dbReference>
<keyword evidence="7" id="KW-0720">Serine protease</keyword>
<dbReference type="EMBL" id="JARGCK010000002">
    <property type="protein sequence ID" value="MDK9864995.1"/>
    <property type="molecule type" value="Genomic_DNA"/>
</dbReference>
<name>A0AAW7AGB5_9STAP</name>
<evidence type="ECO:0000256" key="2">
    <source>
        <dbReference type="ARBA" id="ARBA00010541"/>
    </source>
</evidence>
<keyword evidence="5 10" id="KW-0812">Transmembrane</keyword>
<comment type="subcellular location">
    <subcellularLocation>
        <location evidence="1">Cell membrane</location>
        <topology evidence="1">Single-pass membrane protein</topology>
    </subcellularLocation>
</comment>
<feature type="domain" description="PDZ" evidence="11">
    <location>
        <begin position="504"/>
        <end position="592"/>
    </location>
</feature>
<feature type="region of interest" description="Disordered" evidence="9">
    <location>
        <begin position="286"/>
        <end position="312"/>
    </location>
</feature>
<dbReference type="PANTHER" id="PTHR43343">
    <property type="entry name" value="PEPTIDASE S12"/>
    <property type="match status" value="1"/>
</dbReference>
<dbReference type="PRINTS" id="PR00834">
    <property type="entry name" value="PROTEASES2C"/>
</dbReference>
<dbReference type="Gene3D" id="2.30.42.10">
    <property type="match status" value="1"/>
</dbReference>
<dbReference type="InterPro" id="IPR009003">
    <property type="entry name" value="Peptidase_S1_PA"/>
</dbReference>
<dbReference type="InterPro" id="IPR036034">
    <property type="entry name" value="PDZ_sf"/>
</dbReference>
<keyword evidence="4" id="KW-0645">Protease</keyword>
<dbReference type="InterPro" id="IPR043504">
    <property type="entry name" value="Peptidase_S1_PA_chymotrypsin"/>
</dbReference>
<dbReference type="InterPro" id="IPR001478">
    <property type="entry name" value="PDZ"/>
</dbReference>
<dbReference type="AlphaFoldDB" id="A0AAW7AGB5"/>
<dbReference type="RefSeq" id="WP_285322893.1">
    <property type="nucleotide sequence ID" value="NZ_JARGCK010000002.1"/>
</dbReference>
<feature type="compositionally biased region" description="Basic and acidic residues" evidence="9">
    <location>
        <begin position="302"/>
        <end position="312"/>
    </location>
</feature>
<feature type="compositionally biased region" description="Basic and acidic residues" evidence="9">
    <location>
        <begin position="119"/>
        <end position="135"/>
    </location>
</feature>
<feature type="compositionally biased region" description="Basic residues" evidence="9">
    <location>
        <begin position="1"/>
        <end position="20"/>
    </location>
</feature>
<dbReference type="GO" id="GO:0004252">
    <property type="term" value="F:serine-type endopeptidase activity"/>
    <property type="evidence" value="ECO:0007669"/>
    <property type="project" value="InterPro"/>
</dbReference>
<feature type="region of interest" description="Disordered" evidence="9">
    <location>
        <begin position="1"/>
        <end position="58"/>
    </location>
</feature>
<dbReference type="InterPro" id="IPR051201">
    <property type="entry name" value="Chloro_Bact_Ser_Proteases"/>
</dbReference>
<evidence type="ECO:0000256" key="4">
    <source>
        <dbReference type="ARBA" id="ARBA00022670"/>
    </source>
</evidence>
<protein>
    <recommendedName>
        <fullName evidence="3">Serine protease HtrA-like</fullName>
    </recommendedName>
</protein>
<comment type="similarity">
    <text evidence="2">Belongs to the peptidase S1C family.</text>
</comment>
<feature type="compositionally biased region" description="Polar residues" evidence="9">
    <location>
        <begin position="136"/>
        <end position="151"/>
    </location>
</feature>
<comment type="caution">
    <text evidence="12">The sequence shown here is derived from an EMBL/GenBank/DDBJ whole genome shotgun (WGS) entry which is preliminary data.</text>
</comment>
<evidence type="ECO:0000313" key="13">
    <source>
        <dbReference type="Proteomes" id="UP001174037"/>
    </source>
</evidence>
<evidence type="ECO:0000256" key="3">
    <source>
        <dbReference type="ARBA" id="ARBA00021768"/>
    </source>
</evidence>
<feature type="compositionally biased region" description="Basic and acidic residues" evidence="9">
    <location>
        <begin position="21"/>
        <end position="58"/>
    </location>
</feature>
<reference evidence="12" key="2">
    <citation type="submission" date="2023-03" db="EMBL/GenBank/DDBJ databases">
        <authorList>
            <person name="Vazquez L."/>
            <person name="Rodriguez J."/>
            <person name="Mayo B."/>
            <person name="Florez A.B."/>
        </authorList>
    </citation>
    <scope>NUCLEOTIDE SEQUENCE</scope>
    <source>
        <strain evidence="12">5A3I</strain>
    </source>
</reference>
<dbReference type="Pfam" id="PF13365">
    <property type="entry name" value="Trypsin_2"/>
    <property type="match status" value="1"/>
</dbReference>
<feature type="compositionally biased region" description="Polar residues" evidence="9">
    <location>
        <begin position="100"/>
        <end position="118"/>
    </location>
</feature>
<dbReference type="SUPFAM" id="SSF50156">
    <property type="entry name" value="PDZ domain-like"/>
    <property type="match status" value="1"/>
</dbReference>
<keyword evidence="10" id="KW-0472">Membrane</keyword>